<comment type="caution">
    <text evidence="1">The sequence shown here is derived from an EMBL/GenBank/DDBJ whole genome shotgun (WGS) entry which is preliminary data.</text>
</comment>
<sequence length="187" mass="19510">MLCPISKFCCRRLHTVLSKGVVVALGPLRTRGHTMRPRPIAASIGVPGCFELDGGVECCVAGGEVFASYAPHLSPPPSLPGGDLYASAVSSVPSTAPPVRCHLAGGLALPLHYVLLDECTGDPVFLGTKGCFLQVAGDALTAVLGLLTGAIIDRDDGRSAADGRLERAKRPALARSTCWRPQKRRAA</sequence>
<evidence type="ECO:0000313" key="1">
    <source>
        <dbReference type="EMBL" id="ORY09523.1"/>
    </source>
</evidence>
<dbReference type="AlphaFoldDB" id="A0A1Y1ZGZ3"/>
<gene>
    <name evidence="1" type="ORF">BCR34DRAFT_568310</name>
</gene>
<organism evidence="1 2">
    <name type="scientific">Clohesyomyces aquaticus</name>
    <dbReference type="NCBI Taxonomy" id="1231657"/>
    <lineage>
        <taxon>Eukaryota</taxon>
        <taxon>Fungi</taxon>
        <taxon>Dikarya</taxon>
        <taxon>Ascomycota</taxon>
        <taxon>Pezizomycotina</taxon>
        <taxon>Dothideomycetes</taxon>
        <taxon>Pleosporomycetidae</taxon>
        <taxon>Pleosporales</taxon>
        <taxon>Lindgomycetaceae</taxon>
        <taxon>Clohesyomyces</taxon>
    </lineage>
</organism>
<dbReference type="Proteomes" id="UP000193144">
    <property type="component" value="Unassembled WGS sequence"/>
</dbReference>
<keyword evidence="2" id="KW-1185">Reference proteome</keyword>
<name>A0A1Y1ZGZ3_9PLEO</name>
<reference evidence="1 2" key="1">
    <citation type="submission" date="2016-07" db="EMBL/GenBank/DDBJ databases">
        <title>Pervasive Adenine N6-methylation of Active Genes in Fungi.</title>
        <authorList>
            <consortium name="DOE Joint Genome Institute"/>
            <person name="Mondo S.J."/>
            <person name="Dannebaum R.O."/>
            <person name="Kuo R.C."/>
            <person name="Labutti K."/>
            <person name="Haridas S."/>
            <person name="Kuo A."/>
            <person name="Salamov A."/>
            <person name="Ahrendt S.R."/>
            <person name="Lipzen A."/>
            <person name="Sullivan W."/>
            <person name="Andreopoulos W.B."/>
            <person name="Clum A."/>
            <person name="Lindquist E."/>
            <person name="Daum C."/>
            <person name="Ramamoorthy G.K."/>
            <person name="Gryganskyi A."/>
            <person name="Culley D."/>
            <person name="Magnuson J.K."/>
            <person name="James T.Y."/>
            <person name="O'Malley M.A."/>
            <person name="Stajich J.E."/>
            <person name="Spatafora J.W."/>
            <person name="Visel A."/>
            <person name="Grigoriev I.V."/>
        </authorList>
    </citation>
    <scope>NUCLEOTIDE SEQUENCE [LARGE SCALE GENOMIC DNA]</scope>
    <source>
        <strain evidence="1 2">CBS 115471</strain>
    </source>
</reference>
<evidence type="ECO:0000313" key="2">
    <source>
        <dbReference type="Proteomes" id="UP000193144"/>
    </source>
</evidence>
<protein>
    <submittedName>
        <fullName evidence="1">Uncharacterized protein</fullName>
    </submittedName>
</protein>
<dbReference type="EMBL" id="MCFA01000085">
    <property type="protein sequence ID" value="ORY09523.1"/>
    <property type="molecule type" value="Genomic_DNA"/>
</dbReference>
<proteinExistence type="predicted"/>
<accession>A0A1Y1ZGZ3</accession>